<dbReference type="AlphaFoldDB" id="A0A7C3VKJ2"/>
<evidence type="ECO:0000313" key="1">
    <source>
        <dbReference type="EMBL" id="HGF99957.1"/>
    </source>
</evidence>
<evidence type="ECO:0008006" key="2">
    <source>
        <dbReference type="Google" id="ProtNLM"/>
    </source>
</evidence>
<comment type="caution">
    <text evidence="1">The sequence shown here is derived from an EMBL/GenBank/DDBJ whole genome shotgun (WGS) entry which is preliminary data.</text>
</comment>
<proteinExistence type="predicted"/>
<dbReference type="Gene3D" id="3.30.200.20">
    <property type="entry name" value="Phosphorylase Kinase, domain 1"/>
    <property type="match status" value="1"/>
</dbReference>
<sequence>MQGQLLKDRYQILQPLGQRGFGKTYLAADPQRPNHPKCVVKHLQVQPPASGVPISPAVLAKAKGQFPGLSHCYLN</sequence>
<dbReference type="InterPro" id="IPR011009">
    <property type="entry name" value="Kinase-like_dom_sf"/>
</dbReference>
<dbReference type="EMBL" id="DSPX01000043">
    <property type="protein sequence ID" value="HGF99957.1"/>
    <property type="molecule type" value="Genomic_DNA"/>
</dbReference>
<accession>A0A7C3VKJ2</accession>
<name>A0A7C3VKJ2_9CYAN</name>
<reference evidence="1" key="1">
    <citation type="journal article" date="2020" name="mSystems">
        <title>Genome- and Community-Level Interaction Insights into Carbon Utilization and Element Cycling Functions of Hydrothermarchaeota in Hydrothermal Sediment.</title>
        <authorList>
            <person name="Zhou Z."/>
            <person name="Liu Y."/>
            <person name="Xu W."/>
            <person name="Pan J."/>
            <person name="Luo Z.H."/>
            <person name="Li M."/>
        </authorList>
    </citation>
    <scope>NUCLEOTIDE SEQUENCE [LARGE SCALE GENOMIC DNA]</scope>
    <source>
        <strain evidence="1">SpSt-374</strain>
    </source>
</reference>
<dbReference type="SUPFAM" id="SSF56112">
    <property type="entry name" value="Protein kinase-like (PK-like)"/>
    <property type="match status" value="1"/>
</dbReference>
<gene>
    <name evidence="1" type="ORF">ENR15_04665</name>
</gene>
<protein>
    <recommendedName>
        <fullName evidence="2">Protein kinase domain-containing protein</fullName>
    </recommendedName>
</protein>
<organism evidence="1">
    <name type="scientific">Planktothricoides sp. SpSt-374</name>
    <dbReference type="NCBI Taxonomy" id="2282167"/>
    <lineage>
        <taxon>Bacteria</taxon>
        <taxon>Bacillati</taxon>
        <taxon>Cyanobacteriota</taxon>
        <taxon>Cyanophyceae</taxon>
        <taxon>Oscillatoriophycideae</taxon>
        <taxon>Oscillatoriales</taxon>
        <taxon>Oscillatoriaceae</taxon>
        <taxon>Planktothricoides</taxon>
    </lineage>
</organism>